<accession>D1AKB0</accession>
<gene>
    <name evidence="1" type="ordered locus">Sterm_2172</name>
</gene>
<sequence>MKKIFFLIFIVFSFCINAEKFSGYIEVSEPEYVLIYETNGLYTSDEANGILETAEDGKYKVVDNNTITYLTIKKSKFHGKIYIYDKESSRLLSESGFKNGIADGKWIDYDKNEKPRSIDYLKNDYIMKREIFVNGKLVITKTFKEGLYRLP</sequence>
<dbReference type="Gene3D" id="2.20.110.10">
    <property type="entry name" value="Histone H3 K4-specific methyltransferase SET7/9 N-terminal domain"/>
    <property type="match status" value="1"/>
</dbReference>
<dbReference type="EMBL" id="CP001739">
    <property type="protein sequence ID" value="ACZ09026.1"/>
    <property type="molecule type" value="Genomic_DNA"/>
</dbReference>
<protein>
    <recommendedName>
        <fullName evidence="3">MORN variant repeat protein</fullName>
    </recommendedName>
</protein>
<evidence type="ECO:0000313" key="2">
    <source>
        <dbReference type="Proteomes" id="UP000000845"/>
    </source>
</evidence>
<dbReference type="STRING" id="526218.Sterm_2172"/>
<dbReference type="Proteomes" id="UP000000845">
    <property type="component" value="Chromosome"/>
</dbReference>
<dbReference type="SUPFAM" id="SSF82185">
    <property type="entry name" value="Histone H3 K4-specific methyltransferase SET7/9 N-terminal domain"/>
    <property type="match status" value="1"/>
</dbReference>
<evidence type="ECO:0008006" key="3">
    <source>
        <dbReference type="Google" id="ProtNLM"/>
    </source>
</evidence>
<name>D1AKB0_SEBTE</name>
<dbReference type="HOGENOM" id="CLU_1730117_0_0_0"/>
<reference evidence="2" key="1">
    <citation type="submission" date="2009-09" db="EMBL/GenBank/DDBJ databases">
        <title>The complete chromosome of Sebaldella termitidis ATCC 33386.</title>
        <authorList>
            <consortium name="US DOE Joint Genome Institute (JGI-PGF)"/>
            <person name="Lucas S."/>
            <person name="Copeland A."/>
            <person name="Lapidus A."/>
            <person name="Glavina del Rio T."/>
            <person name="Dalin E."/>
            <person name="Tice H."/>
            <person name="Bruce D."/>
            <person name="Goodwin L."/>
            <person name="Pitluck S."/>
            <person name="Kyrpides N."/>
            <person name="Mavromatis K."/>
            <person name="Ivanova N."/>
            <person name="Mikhailova N."/>
            <person name="Sims D."/>
            <person name="Meincke L."/>
            <person name="Brettin T."/>
            <person name="Detter J.C."/>
            <person name="Han C."/>
            <person name="Larimer F."/>
            <person name="Land M."/>
            <person name="Hauser L."/>
            <person name="Markowitz V."/>
            <person name="Cheng J.F."/>
            <person name="Hugenholtz P."/>
            <person name="Woyke T."/>
            <person name="Wu D."/>
            <person name="Eisen J.A."/>
        </authorList>
    </citation>
    <scope>NUCLEOTIDE SEQUENCE [LARGE SCALE GENOMIC DNA]</scope>
    <source>
        <strain evidence="2">ATCC 33386 / NCTC 11300</strain>
    </source>
</reference>
<dbReference type="KEGG" id="str:Sterm_2172"/>
<reference evidence="1 2" key="2">
    <citation type="journal article" date="2010" name="Stand. Genomic Sci.">
        <title>Complete genome sequence of Sebaldella termitidis type strain (NCTC 11300).</title>
        <authorList>
            <person name="Harmon-Smith M."/>
            <person name="Celia L."/>
            <person name="Chertkov O."/>
            <person name="Lapidus A."/>
            <person name="Copeland A."/>
            <person name="Glavina Del Rio T."/>
            <person name="Nolan M."/>
            <person name="Lucas S."/>
            <person name="Tice H."/>
            <person name="Cheng J.F."/>
            <person name="Han C."/>
            <person name="Detter J.C."/>
            <person name="Bruce D."/>
            <person name="Goodwin L."/>
            <person name="Pitluck S."/>
            <person name="Pati A."/>
            <person name="Liolios K."/>
            <person name="Ivanova N."/>
            <person name="Mavromatis K."/>
            <person name="Mikhailova N."/>
            <person name="Chen A."/>
            <person name="Palaniappan K."/>
            <person name="Land M."/>
            <person name="Hauser L."/>
            <person name="Chang Y.J."/>
            <person name="Jeffries C.D."/>
            <person name="Brettin T."/>
            <person name="Goker M."/>
            <person name="Beck B."/>
            <person name="Bristow J."/>
            <person name="Eisen J.A."/>
            <person name="Markowitz V."/>
            <person name="Hugenholtz P."/>
            <person name="Kyrpides N.C."/>
            <person name="Klenk H.P."/>
            <person name="Chen F."/>
        </authorList>
    </citation>
    <scope>NUCLEOTIDE SEQUENCE [LARGE SCALE GENOMIC DNA]</scope>
    <source>
        <strain evidence="2">ATCC 33386 / NCTC 11300</strain>
    </source>
</reference>
<evidence type="ECO:0000313" key="1">
    <source>
        <dbReference type="EMBL" id="ACZ09026.1"/>
    </source>
</evidence>
<proteinExistence type="predicted"/>
<dbReference type="AlphaFoldDB" id="D1AKB0"/>
<organism evidence="1 2">
    <name type="scientific">Sebaldella termitidis (strain ATCC 33386 / NCTC 11300)</name>
    <dbReference type="NCBI Taxonomy" id="526218"/>
    <lineage>
        <taxon>Bacteria</taxon>
        <taxon>Fusobacteriati</taxon>
        <taxon>Fusobacteriota</taxon>
        <taxon>Fusobacteriia</taxon>
        <taxon>Fusobacteriales</taxon>
        <taxon>Leptotrichiaceae</taxon>
        <taxon>Sebaldella</taxon>
    </lineage>
</organism>
<dbReference type="RefSeq" id="WP_012861620.1">
    <property type="nucleotide sequence ID" value="NC_013517.1"/>
</dbReference>
<keyword evidence="2" id="KW-1185">Reference proteome</keyword>